<evidence type="ECO:0000259" key="5">
    <source>
        <dbReference type="Pfam" id="PF00849"/>
    </source>
</evidence>
<dbReference type="CDD" id="cd02557">
    <property type="entry name" value="PseudoU_synth_ScRIB2"/>
    <property type="match status" value="1"/>
</dbReference>
<proteinExistence type="inferred from homology"/>
<organism evidence="6 7">
    <name type="scientific">Coemansia biformis</name>
    <dbReference type="NCBI Taxonomy" id="1286918"/>
    <lineage>
        <taxon>Eukaryota</taxon>
        <taxon>Fungi</taxon>
        <taxon>Fungi incertae sedis</taxon>
        <taxon>Zoopagomycota</taxon>
        <taxon>Kickxellomycotina</taxon>
        <taxon>Kickxellomycetes</taxon>
        <taxon>Kickxellales</taxon>
        <taxon>Kickxellaceae</taxon>
        <taxon>Coemansia</taxon>
    </lineage>
</organism>
<dbReference type="InterPro" id="IPR020103">
    <property type="entry name" value="PsdUridine_synth_cat_dom_sf"/>
</dbReference>
<evidence type="ECO:0000256" key="4">
    <source>
        <dbReference type="SAM" id="MobiDB-lite"/>
    </source>
</evidence>
<protein>
    <recommendedName>
        <fullName evidence="3">Pseudouridine synthase</fullName>
        <ecNumber evidence="3">5.4.99.-</ecNumber>
    </recommendedName>
</protein>
<evidence type="ECO:0000256" key="2">
    <source>
        <dbReference type="PROSITE-ProRule" id="PRU00182"/>
    </source>
</evidence>
<dbReference type="Proteomes" id="UP001143981">
    <property type="component" value="Unassembled WGS sequence"/>
</dbReference>
<accession>A0A9W7Y6D3</accession>
<feature type="region of interest" description="Disordered" evidence="4">
    <location>
        <begin position="308"/>
        <end position="344"/>
    </location>
</feature>
<evidence type="ECO:0000256" key="3">
    <source>
        <dbReference type="RuleBase" id="RU362028"/>
    </source>
</evidence>
<evidence type="ECO:0000313" key="7">
    <source>
        <dbReference type="Proteomes" id="UP001143981"/>
    </source>
</evidence>
<dbReference type="GO" id="GO:0000455">
    <property type="term" value="P:enzyme-directed rRNA pseudouridine synthesis"/>
    <property type="evidence" value="ECO:0007669"/>
    <property type="project" value="TreeGrafter"/>
</dbReference>
<feature type="active site" evidence="1">
    <location>
        <position position="181"/>
    </location>
</feature>
<dbReference type="NCBIfam" id="TIGR00005">
    <property type="entry name" value="rluA_subfam"/>
    <property type="match status" value="1"/>
</dbReference>
<dbReference type="InterPro" id="IPR006145">
    <property type="entry name" value="PsdUridine_synth_RsuA/RluA"/>
</dbReference>
<feature type="domain" description="Pseudouridine synthase RsuA/RluA-like" evidence="5">
    <location>
        <begin position="139"/>
        <end position="285"/>
    </location>
</feature>
<dbReference type="OrthoDB" id="424794at2759"/>
<dbReference type="PANTHER" id="PTHR21600:SF40">
    <property type="entry name" value="PSEUDOURIDYLATE SYNTHASE RPUSD2"/>
    <property type="match status" value="1"/>
</dbReference>
<dbReference type="GO" id="GO:0009982">
    <property type="term" value="F:pseudouridine synthase activity"/>
    <property type="evidence" value="ECO:0007669"/>
    <property type="project" value="InterPro"/>
</dbReference>
<reference evidence="6" key="1">
    <citation type="submission" date="2022-07" db="EMBL/GenBank/DDBJ databases">
        <title>Phylogenomic reconstructions and comparative analyses of Kickxellomycotina fungi.</title>
        <authorList>
            <person name="Reynolds N.K."/>
            <person name="Stajich J.E."/>
            <person name="Barry K."/>
            <person name="Grigoriev I.V."/>
            <person name="Crous P."/>
            <person name="Smith M.E."/>
        </authorList>
    </citation>
    <scope>NUCLEOTIDE SEQUENCE</scope>
    <source>
        <strain evidence="6">BCRC 34381</strain>
    </source>
</reference>
<evidence type="ECO:0000313" key="6">
    <source>
        <dbReference type="EMBL" id="KAJ1729360.1"/>
    </source>
</evidence>
<comment type="function">
    <text evidence="3">Responsible for synthesis of pseudouridine from uracil.</text>
</comment>
<dbReference type="InterPro" id="IPR006224">
    <property type="entry name" value="PsdUridine_synth_RluA-like_CS"/>
</dbReference>
<dbReference type="PROSITE" id="PS01129">
    <property type="entry name" value="PSI_RLU"/>
    <property type="match status" value="1"/>
</dbReference>
<gene>
    <name evidence="6" type="primary">RIB2</name>
    <name evidence="6" type="ORF">LPJ61_003561</name>
</gene>
<dbReference type="PROSITE" id="PS50889">
    <property type="entry name" value="S4"/>
    <property type="match status" value="1"/>
</dbReference>
<dbReference type="SUPFAM" id="SSF55120">
    <property type="entry name" value="Pseudouridine synthase"/>
    <property type="match status" value="1"/>
</dbReference>
<dbReference type="InterPro" id="IPR050188">
    <property type="entry name" value="RluA_PseudoU_synthase"/>
</dbReference>
<dbReference type="GO" id="GO:0003723">
    <property type="term" value="F:RNA binding"/>
    <property type="evidence" value="ECO:0007669"/>
    <property type="project" value="UniProtKB-KW"/>
</dbReference>
<comment type="caution">
    <text evidence="6">The sequence shown here is derived from an EMBL/GenBank/DDBJ whole genome shotgun (WGS) entry which is preliminary data.</text>
</comment>
<name>A0A9W7Y6D3_9FUNG</name>
<comment type="catalytic activity">
    <reaction evidence="3">
        <text>a uridine in RNA = a pseudouridine in RNA</text>
        <dbReference type="Rhea" id="RHEA:48348"/>
        <dbReference type="Rhea" id="RHEA-COMP:12068"/>
        <dbReference type="Rhea" id="RHEA-COMP:12069"/>
        <dbReference type="ChEBI" id="CHEBI:65314"/>
        <dbReference type="ChEBI" id="CHEBI:65315"/>
    </reaction>
</comment>
<comment type="similarity">
    <text evidence="3">Belongs to the pseudouridine synthase RluA family.</text>
</comment>
<keyword evidence="3 6" id="KW-0413">Isomerase</keyword>
<dbReference type="AlphaFoldDB" id="A0A9W7Y6D3"/>
<dbReference type="EMBL" id="JANBOI010000627">
    <property type="protein sequence ID" value="KAJ1729360.1"/>
    <property type="molecule type" value="Genomic_DNA"/>
</dbReference>
<dbReference type="Gene3D" id="3.30.2350.10">
    <property type="entry name" value="Pseudouridine synthase"/>
    <property type="match status" value="1"/>
</dbReference>
<dbReference type="InterPro" id="IPR006225">
    <property type="entry name" value="PsdUridine_synth_RluC/D"/>
</dbReference>
<keyword evidence="2" id="KW-0694">RNA-binding</keyword>
<dbReference type="Pfam" id="PF00849">
    <property type="entry name" value="PseudoU_synth_2"/>
    <property type="match status" value="1"/>
</dbReference>
<evidence type="ECO:0000256" key="1">
    <source>
        <dbReference type="PIRSR" id="PIRSR606225-1"/>
    </source>
</evidence>
<feature type="region of interest" description="Disordered" evidence="4">
    <location>
        <begin position="1"/>
        <end position="36"/>
    </location>
</feature>
<feature type="compositionally biased region" description="Low complexity" evidence="4">
    <location>
        <begin position="11"/>
        <end position="23"/>
    </location>
</feature>
<keyword evidence="7" id="KW-1185">Reference proteome</keyword>
<dbReference type="EC" id="5.4.99.-" evidence="3"/>
<sequence>MSHGSKHRLTGAGAAESGEGPAPKSARTEGGRADASGDIYYEEDGLQRVHPYFHKYASHAKGRWVGRTLFDVFSREFRDRSTEYYEAAIGKGLIEINGKRVSKDSVVQNNDLITHHIHRHEPPVSTQPLRIVKETEDGLLVVDKPASIPVHPSGRYNYNSVTQILEVKHGYKKVFPINRLDRLTSGLLLVGLNADVARSLERNLREHSIQKEYVCKVAGDFPRGRIVCDEPIRVVAHKLGLNCVDREQGKPSLTEFEWLCADGEHSIVYCRPKTGRTHQIRVHLQFLGYPIANDPLYHNIEVWGQQMGKGGALPEAPEQQSGEDASEKPASTPAEPVQRPTKMVGKLDDDQCNRAWKHLVARMAEWKDQQNQAEHERCCAGSSSEADSGMCSVCACPDMADPTADELCIWLHAWRYSGRGWSYETQIPAWAQGAADLVDRVKYRAEPEPSDQHAL</sequence>
<dbReference type="PANTHER" id="PTHR21600">
    <property type="entry name" value="MITOCHONDRIAL RNA PSEUDOURIDINE SYNTHASE"/>
    <property type="match status" value="1"/>
</dbReference>